<proteinExistence type="predicted"/>
<accession>A0A834G406</accession>
<dbReference type="AlphaFoldDB" id="A0A834G406"/>
<dbReference type="EMBL" id="WJXA01000012">
    <property type="protein sequence ID" value="KAF7124004.1"/>
    <property type="molecule type" value="Genomic_DNA"/>
</dbReference>
<sequence length="91" mass="10147">MATRYSAVRNPASSLWSRFQDSMTPSIPSILFSRREHPEIWPAAIFLVIELYFSLVLLSYALAPSMHFTGNMTTKEGWAATVMGIPLSPSP</sequence>
<organism evidence="2 3">
    <name type="scientific">Rhododendron simsii</name>
    <name type="common">Sims's rhododendron</name>
    <dbReference type="NCBI Taxonomy" id="118357"/>
    <lineage>
        <taxon>Eukaryota</taxon>
        <taxon>Viridiplantae</taxon>
        <taxon>Streptophyta</taxon>
        <taxon>Embryophyta</taxon>
        <taxon>Tracheophyta</taxon>
        <taxon>Spermatophyta</taxon>
        <taxon>Magnoliopsida</taxon>
        <taxon>eudicotyledons</taxon>
        <taxon>Gunneridae</taxon>
        <taxon>Pentapetalae</taxon>
        <taxon>asterids</taxon>
        <taxon>Ericales</taxon>
        <taxon>Ericaceae</taxon>
        <taxon>Ericoideae</taxon>
        <taxon>Rhodoreae</taxon>
        <taxon>Rhododendron</taxon>
    </lineage>
</organism>
<comment type="caution">
    <text evidence="2">The sequence shown here is derived from an EMBL/GenBank/DDBJ whole genome shotgun (WGS) entry which is preliminary data.</text>
</comment>
<keyword evidence="3" id="KW-1185">Reference proteome</keyword>
<keyword evidence="1" id="KW-0472">Membrane</keyword>
<evidence type="ECO:0000256" key="1">
    <source>
        <dbReference type="SAM" id="Phobius"/>
    </source>
</evidence>
<dbReference type="OrthoDB" id="10626986at2759"/>
<protein>
    <submittedName>
        <fullName evidence="2">Uncharacterized protein</fullName>
    </submittedName>
</protein>
<keyword evidence="1" id="KW-1133">Transmembrane helix</keyword>
<gene>
    <name evidence="2" type="ORF">RHSIM_Rhsim12G0180000</name>
</gene>
<evidence type="ECO:0000313" key="3">
    <source>
        <dbReference type="Proteomes" id="UP000626092"/>
    </source>
</evidence>
<reference evidence="2" key="1">
    <citation type="submission" date="2019-11" db="EMBL/GenBank/DDBJ databases">
        <authorList>
            <person name="Liu Y."/>
            <person name="Hou J."/>
            <person name="Li T.-Q."/>
            <person name="Guan C.-H."/>
            <person name="Wu X."/>
            <person name="Wu H.-Z."/>
            <person name="Ling F."/>
            <person name="Zhang R."/>
            <person name="Shi X.-G."/>
            <person name="Ren J.-P."/>
            <person name="Chen E.-F."/>
            <person name="Sun J.-M."/>
        </authorList>
    </citation>
    <scope>NUCLEOTIDE SEQUENCE</scope>
    <source>
        <strain evidence="2">Adult_tree_wgs_1</strain>
        <tissue evidence="2">Leaves</tissue>
    </source>
</reference>
<dbReference type="Proteomes" id="UP000626092">
    <property type="component" value="Unassembled WGS sequence"/>
</dbReference>
<name>A0A834G406_RHOSS</name>
<evidence type="ECO:0000313" key="2">
    <source>
        <dbReference type="EMBL" id="KAF7124004.1"/>
    </source>
</evidence>
<feature type="transmembrane region" description="Helical" evidence="1">
    <location>
        <begin position="40"/>
        <end position="63"/>
    </location>
</feature>
<keyword evidence="1" id="KW-0812">Transmembrane</keyword>